<evidence type="ECO:0000256" key="2">
    <source>
        <dbReference type="SAM" id="Phobius"/>
    </source>
</evidence>
<feature type="coiled-coil region" evidence="1">
    <location>
        <begin position="31"/>
        <end position="93"/>
    </location>
</feature>
<feature type="transmembrane region" description="Helical" evidence="2">
    <location>
        <begin position="6"/>
        <end position="25"/>
    </location>
</feature>
<gene>
    <name evidence="3" type="ORF">NCTC10638_02614</name>
</gene>
<keyword evidence="2" id="KW-1133">Transmembrane helix</keyword>
<protein>
    <submittedName>
        <fullName evidence="3">Protein of uncharacterized function (DUF2570)</fullName>
    </submittedName>
</protein>
<dbReference type="InterPro" id="IPR022538">
    <property type="entry name" value="DUF2570"/>
</dbReference>
<name>A0A378N1E9_MANHA</name>
<dbReference type="AlphaFoldDB" id="A0A378N1E9"/>
<dbReference type="Proteomes" id="UP000254802">
    <property type="component" value="Unassembled WGS sequence"/>
</dbReference>
<evidence type="ECO:0000313" key="3">
    <source>
        <dbReference type="EMBL" id="STY61399.1"/>
    </source>
</evidence>
<sequence>MFSRVNQIIVGGLAAVILGLCGWIWHQSKQIDGLRAENQTQAQTIEQQQKANQRLTDSLEQERQAVEKSQKIANELQNKVEVAKNEITSILAQDSCAKADLPNGVADSIKRLHRQNNHKH</sequence>
<keyword evidence="2" id="KW-0812">Transmembrane</keyword>
<accession>A0A378N1E9</accession>
<organism evidence="3 4">
    <name type="scientific">Mannheimia haemolytica</name>
    <name type="common">Pasteurella haemolytica</name>
    <dbReference type="NCBI Taxonomy" id="75985"/>
    <lineage>
        <taxon>Bacteria</taxon>
        <taxon>Pseudomonadati</taxon>
        <taxon>Pseudomonadota</taxon>
        <taxon>Gammaproteobacteria</taxon>
        <taxon>Pasteurellales</taxon>
        <taxon>Pasteurellaceae</taxon>
        <taxon>Mannheimia</taxon>
    </lineage>
</organism>
<dbReference type="Pfam" id="PF10828">
    <property type="entry name" value="DUF2570"/>
    <property type="match status" value="1"/>
</dbReference>
<keyword evidence="1" id="KW-0175">Coiled coil</keyword>
<evidence type="ECO:0000256" key="1">
    <source>
        <dbReference type="SAM" id="Coils"/>
    </source>
</evidence>
<dbReference type="EMBL" id="UGPN01000002">
    <property type="protein sequence ID" value="STY61399.1"/>
    <property type="molecule type" value="Genomic_DNA"/>
</dbReference>
<keyword evidence="2" id="KW-0472">Membrane</keyword>
<proteinExistence type="predicted"/>
<reference evidence="3 4" key="1">
    <citation type="submission" date="2018-06" db="EMBL/GenBank/DDBJ databases">
        <authorList>
            <consortium name="Pathogen Informatics"/>
            <person name="Doyle S."/>
        </authorList>
    </citation>
    <scope>NUCLEOTIDE SEQUENCE [LARGE SCALE GENOMIC DNA]</scope>
    <source>
        <strain evidence="3 4">NCTC10638</strain>
    </source>
</reference>
<evidence type="ECO:0000313" key="4">
    <source>
        <dbReference type="Proteomes" id="UP000254802"/>
    </source>
</evidence>